<dbReference type="Gene3D" id="3.40.50.880">
    <property type="match status" value="1"/>
</dbReference>
<dbReference type="Proteomes" id="UP000637720">
    <property type="component" value="Unassembled WGS sequence"/>
</dbReference>
<keyword evidence="3" id="KW-1185">Reference proteome</keyword>
<comment type="caution">
    <text evidence="2">The sequence shown here is derived from an EMBL/GenBank/DDBJ whole genome shotgun (WGS) entry which is preliminary data.</text>
</comment>
<organism evidence="2 3">
    <name type="scientific">Calditerricola satsumensis</name>
    <dbReference type="NCBI Taxonomy" id="373054"/>
    <lineage>
        <taxon>Bacteria</taxon>
        <taxon>Bacillati</taxon>
        <taxon>Bacillota</taxon>
        <taxon>Bacilli</taxon>
        <taxon>Bacillales</taxon>
        <taxon>Bacillaceae</taxon>
        <taxon>Calditerricola</taxon>
    </lineage>
</organism>
<gene>
    <name evidence="2" type="ORF">GCM10007043_00410</name>
</gene>
<dbReference type="PROSITE" id="PS51257">
    <property type="entry name" value="PROKAR_LIPOPROTEIN"/>
    <property type="match status" value="1"/>
</dbReference>
<keyword evidence="1" id="KW-0472">Membrane</keyword>
<dbReference type="SUPFAM" id="SSF52317">
    <property type="entry name" value="Class I glutamine amidotransferase-like"/>
    <property type="match status" value="1"/>
</dbReference>
<keyword evidence="1" id="KW-0812">Transmembrane</keyword>
<evidence type="ECO:0000256" key="1">
    <source>
        <dbReference type="SAM" id="Phobius"/>
    </source>
</evidence>
<evidence type="ECO:0008006" key="4">
    <source>
        <dbReference type="Google" id="ProtNLM"/>
    </source>
</evidence>
<sequence>MASGWRGLALSVVLLLGCGLAAAIGVQTAAASSVADLRVAVGMSGFYRESAWTPLRVTVHGPPGWRGEVALEPRGNGYLVAQPRMPVAVSDAGIGTATLYVPGWLLQQGASAVLTEESGTVAARAYVAGQPVGRETAVVAVVGSEAQVAAFRGLAHDSRRVAVVALDAAALPDKAIGLDGIDVLVVAEPAPWTRAQMEAVRQWVRGGGTLVLTGRVLASAAGSPVADMAPLRVTGTAVLPGAPALERVGDTPLPAQGPVAVGQTTLVAGTVRVDQGELPLVAARDWGRGEVVAAAFDPGVPPFAGWAGWPRLWQTVLGAKLQPGADFEQETFALSSLREGLIRVPGMALPDAKTLAALFALYIAAVGPGLYGLTARLDRREWNWVLVPVLSLAVAVGLYAVGTRAWGVQVTTHELAVVALRGDGTGDVAGGIGLFAPHGGTYRVESAEAEAAWILEVHHDGVAGKADPQVRITGAKASVTFPDVSFRGFRQLYASRTLTDVGSIAANLRVEGEQLTGTVTNKTPFAMRDARLVYGRAVIALGDLEPGEAVAVIHPAAEASGSADLVPEALVPEKARSDLRRREWNLAVSALEWWRLKSSGGPTVFAWTEEDVLVATVDGARPRTYRLALVIQPLGASAEKGERE</sequence>
<dbReference type="AlphaFoldDB" id="A0A8J3B783"/>
<proteinExistence type="predicted"/>
<name>A0A8J3B783_9BACI</name>
<dbReference type="RefSeq" id="WP_188816473.1">
    <property type="nucleotide sequence ID" value="NZ_BMOF01000001.1"/>
</dbReference>
<feature type="transmembrane region" description="Helical" evidence="1">
    <location>
        <begin position="385"/>
        <end position="402"/>
    </location>
</feature>
<evidence type="ECO:0000313" key="3">
    <source>
        <dbReference type="Proteomes" id="UP000637720"/>
    </source>
</evidence>
<protein>
    <recommendedName>
        <fullName evidence="4">DUF4350 domain-containing protein</fullName>
    </recommendedName>
</protein>
<reference evidence="2" key="2">
    <citation type="submission" date="2020-09" db="EMBL/GenBank/DDBJ databases">
        <authorList>
            <person name="Sun Q."/>
            <person name="Ohkuma M."/>
        </authorList>
    </citation>
    <scope>NUCLEOTIDE SEQUENCE</scope>
    <source>
        <strain evidence="2">JCM 14719</strain>
    </source>
</reference>
<dbReference type="InterPro" id="IPR029062">
    <property type="entry name" value="Class_I_gatase-like"/>
</dbReference>
<evidence type="ECO:0000313" key="2">
    <source>
        <dbReference type="EMBL" id="GGJ90622.1"/>
    </source>
</evidence>
<keyword evidence="1" id="KW-1133">Transmembrane helix</keyword>
<feature type="transmembrane region" description="Helical" evidence="1">
    <location>
        <begin position="355"/>
        <end position="373"/>
    </location>
</feature>
<reference evidence="2" key="1">
    <citation type="journal article" date="2014" name="Int. J. Syst. Evol. Microbiol.">
        <title>Complete genome sequence of Corynebacterium casei LMG S-19264T (=DSM 44701T), isolated from a smear-ripened cheese.</title>
        <authorList>
            <consortium name="US DOE Joint Genome Institute (JGI-PGF)"/>
            <person name="Walter F."/>
            <person name="Albersmeier A."/>
            <person name="Kalinowski J."/>
            <person name="Ruckert C."/>
        </authorList>
    </citation>
    <scope>NUCLEOTIDE SEQUENCE</scope>
    <source>
        <strain evidence="2">JCM 14719</strain>
    </source>
</reference>
<accession>A0A8J3B783</accession>
<dbReference type="EMBL" id="BMOF01000001">
    <property type="protein sequence ID" value="GGJ90622.1"/>
    <property type="molecule type" value="Genomic_DNA"/>
</dbReference>